<dbReference type="GeneID" id="27708382"/>
<feature type="compositionally biased region" description="Low complexity" evidence="1">
    <location>
        <begin position="115"/>
        <end position="125"/>
    </location>
</feature>
<evidence type="ECO:0000313" key="3">
    <source>
        <dbReference type="Proteomes" id="UP000053411"/>
    </source>
</evidence>
<evidence type="ECO:0000313" key="2">
    <source>
        <dbReference type="EMBL" id="KIY01084.1"/>
    </source>
</evidence>
<dbReference type="Proteomes" id="UP000053411">
    <property type="component" value="Unassembled WGS sequence"/>
</dbReference>
<name>A0A0D2KWC0_9EURO</name>
<proteinExistence type="predicted"/>
<dbReference type="OrthoDB" id="4161679at2759"/>
<dbReference type="RefSeq" id="XP_016635206.1">
    <property type="nucleotide sequence ID" value="XM_016773149.1"/>
</dbReference>
<organism evidence="2 3">
    <name type="scientific">Fonsecaea multimorphosa CBS 102226</name>
    <dbReference type="NCBI Taxonomy" id="1442371"/>
    <lineage>
        <taxon>Eukaryota</taxon>
        <taxon>Fungi</taxon>
        <taxon>Dikarya</taxon>
        <taxon>Ascomycota</taxon>
        <taxon>Pezizomycotina</taxon>
        <taxon>Eurotiomycetes</taxon>
        <taxon>Chaetothyriomycetidae</taxon>
        <taxon>Chaetothyriales</taxon>
        <taxon>Herpotrichiellaceae</taxon>
        <taxon>Fonsecaea</taxon>
    </lineage>
</organism>
<dbReference type="AlphaFoldDB" id="A0A0D2KWC0"/>
<keyword evidence="3" id="KW-1185">Reference proteome</keyword>
<accession>A0A0D2KWC0</accession>
<evidence type="ECO:0000256" key="1">
    <source>
        <dbReference type="SAM" id="MobiDB-lite"/>
    </source>
</evidence>
<reference evidence="2 3" key="1">
    <citation type="submission" date="2015-01" db="EMBL/GenBank/DDBJ databases">
        <title>The Genome Sequence of Fonsecaea multimorphosa CBS 102226.</title>
        <authorList>
            <consortium name="The Broad Institute Genomics Platform"/>
            <person name="Cuomo C."/>
            <person name="de Hoog S."/>
            <person name="Gorbushina A."/>
            <person name="Stielow B."/>
            <person name="Teixiera M."/>
            <person name="Abouelleil A."/>
            <person name="Chapman S.B."/>
            <person name="Priest M."/>
            <person name="Young S.K."/>
            <person name="Wortman J."/>
            <person name="Nusbaum C."/>
            <person name="Birren B."/>
        </authorList>
    </citation>
    <scope>NUCLEOTIDE SEQUENCE [LARGE SCALE GENOMIC DNA]</scope>
    <source>
        <strain evidence="2 3">CBS 102226</strain>
    </source>
</reference>
<feature type="compositionally biased region" description="Polar residues" evidence="1">
    <location>
        <begin position="18"/>
        <end position="28"/>
    </location>
</feature>
<gene>
    <name evidence="2" type="ORF">Z520_02636</name>
</gene>
<feature type="compositionally biased region" description="Basic and acidic residues" evidence="1">
    <location>
        <begin position="81"/>
        <end position="96"/>
    </location>
</feature>
<feature type="region of interest" description="Disordered" evidence="1">
    <location>
        <begin position="1"/>
        <end position="143"/>
    </location>
</feature>
<dbReference type="VEuPathDB" id="FungiDB:Z520_02636"/>
<protein>
    <submittedName>
        <fullName evidence="2">Uncharacterized protein</fullName>
    </submittedName>
</protein>
<sequence length="143" mass="14519">MSTLSGQQGAGSKENPPGKSSTESSTGNVHDRYLGGSSSDGGHSGPPSHDDVTDGSAWDWNTSPFNNGPPREDEPANTISREQDSHAEKSSRETTKTSDPLKGLDSSDEGGGTRGTTAGEFAGEGPSATSGTQRSLAEGASHG</sequence>
<dbReference type="EMBL" id="KN848065">
    <property type="protein sequence ID" value="KIY01084.1"/>
    <property type="molecule type" value="Genomic_DNA"/>
</dbReference>